<dbReference type="Proteomes" id="UP000663981">
    <property type="component" value="Unassembled WGS sequence"/>
</dbReference>
<dbReference type="Gene3D" id="1.10.287.860">
    <property type="entry name" value="Nucleotidyltransferase"/>
    <property type="match status" value="1"/>
</dbReference>
<organism evidence="3 4">
    <name type="scientific">Metabacillus bambusae</name>
    <dbReference type="NCBI Taxonomy" id="2795218"/>
    <lineage>
        <taxon>Bacteria</taxon>
        <taxon>Bacillati</taxon>
        <taxon>Bacillota</taxon>
        <taxon>Bacilli</taxon>
        <taxon>Bacillales</taxon>
        <taxon>Bacillaceae</taxon>
        <taxon>Metabacillus</taxon>
    </lineage>
</organism>
<protein>
    <submittedName>
        <fullName evidence="3">GTP pyrophosphokinase family protein</fullName>
    </submittedName>
</protein>
<dbReference type="InterPro" id="IPR052366">
    <property type="entry name" value="GTP_Pyrophosphokinase"/>
</dbReference>
<dbReference type="EMBL" id="JAGDEL010000004">
    <property type="protein sequence ID" value="MBO1511573.1"/>
    <property type="molecule type" value="Genomic_DNA"/>
</dbReference>
<dbReference type="Gene3D" id="3.30.460.10">
    <property type="entry name" value="Beta Polymerase, domain 2"/>
    <property type="match status" value="1"/>
</dbReference>
<dbReference type="CDD" id="cd05399">
    <property type="entry name" value="NT_Rel-Spo_like"/>
    <property type="match status" value="1"/>
</dbReference>
<sequence length="224" mass="26719">MEVIVKLRHDSTEIEEWRNLLLIYKFALDEINTKLKILNEEFQFVHQHNPIEHIKSRIKDPSSIKRKLQRKGLKMTIEKATKHIHDIAGVRITCAFASDIYKIYDMVSCQDDISILKVKDYLKEPKPNGYKSLHLLVEIPVFLTNRTENVKVEIQIRTIAMDFWASLEHKIYYKYDKAVPEYLIDELKEAAEMAQYLDHKMKRIHDEMMMYKVKEKLEKTRVII</sequence>
<evidence type="ECO:0000256" key="1">
    <source>
        <dbReference type="ARBA" id="ARBA00004976"/>
    </source>
</evidence>
<evidence type="ECO:0000313" key="4">
    <source>
        <dbReference type="Proteomes" id="UP000663981"/>
    </source>
</evidence>
<name>A0ABS3N039_9BACI</name>
<dbReference type="SMART" id="SM00954">
    <property type="entry name" value="RelA_SpoT"/>
    <property type="match status" value="1"/>
</dbReference>
<dbReference type="Pfam" id="PF04607">
    <property type="entry name" value="RelA_SpoT"/>
    <property type="match status" value="1"/>
</dbReference>
<dbReference type="InterPro" id="IPR043519">
    <property type="entry name" value="NT_sf"/>
</dbReference>
<dbReference type="InterPro" id="IPR007685">
    <property type="entry name" value="RelA_SpoT"/>
</dbReference>
<reference evidence="3 4" key="1">
    <citation type="submission" date="2021-03" db="EMBL/GenBank/DDBJ databases">
        <title>Whole genome sequence of Metabacillus bambusae BG109.</title>
        <authorList>
            <person name="Jeong J.W."/>
        </authorList>
    </citation>
    <scope>NUCLEOTIDE SEQUENCE [LARGE SCALE GENOMIC DNA]</scope>
    <source>
        <strain evidence="3 4">BG109</strain>
    </source>
</reference>
<comment type="pathway">
    <text evidence="1">Purine metabolism; ppGpp biosynthesis; ppGpp from GTP: step 1/2.</text>
</comment>
<feature type="domain" description="RelA/SpoT" evidence="2">
    <location>
        <begin position="56"/>
        <end position="179"/>
    </location>
</feature>
<proteinExistence type="predicted"/>
<accession>A0ABS3N039</accession>
<dbReference type="SUPFAM" id="SSF81301">
    <property type="entry name" value="Nucleotidyltransferase"/>
    <property type="match status" value="1"/>
</dbReference>
<gene>
    <name evidence="3" type="ORF">I7822_07820</name>
</gene>
<comment type="caution">
    <text evidence="3">The sequence shown here is derived from an EMBL/GenBank/DDBJ whole genome shotgun (WGS) entry which is preliminary data.</text>
</comment>
<keyword evidence="4" id="KW-1185">Reference proteome</keyword>
<dbReference type="PANTHER" id="PTHR47837">
    <property type="entry name" value="GTP PYROPHOSPHOKINASE YJBM"/>
    <property type="match status" value="1"/>
</dbReference>
<evidence type="ECO:0000259" key="2">
    <source>
        <dbReference type="SMART" id="SM00954"/>
    </source>
</evidence>
<evidence type="ECO:0000313" key="3">
    <source>
        <dbReference type="EMBL" id="MBO1511573.1"/>
    </source>
</evidence>
<dbReference type="PANTHER" id="PTHR47837:SF2">
    <property type="entry name" value="GTP PYROPHOSPHOKINASE YWAC"/>
    <property type="match status" value="1"/>
</dbReference>